<comment type="caution">
    <text evidence="2">The sequence shown here is derived from an EMBL/GenBank/DDBJ whole genome shotgun (WGS) entry which is preliminary data.</text>
</comment>
<feature type="region of interest" description="Disordered" evidence="1">
    <location>
        <begin position="29"/>
        <end position="60"/>
    </location>
</feature>
<feature type="region of interest" description="Disordered" evidence="1">
    <location>
        <begin position="97"/>
        <end position="117"/>
    </location>
</feature>
<proteinExistence type="predicted"/>
<protein>
    <submittedName>
        <fullName evidence="2">Uncharacterized protein</fullName>
    </submittedName>
</protein>
<sequence>MITRKAPPLKRLWDPQERRRNIRAKPVCRITGRAGGGARAGRSHGELGRPTGRSDLITTPTGTGEVVTIIMQHQFQKTEKSSAQNIFLSYLNITPHVTGHRQHKEQQRHSKKKKNTT</sequence>
<accession>A0A4C1Y4V8</accession>
<name>A0A4C1Y4V8_EUMVA</name>
<reference evidence="2 3" key="1">
    <citation type="journal article" date="2019" name="Commun. Biol.">
        <title>The bagworm genome reveals a unique fibroin gene that provides high tensile strength.</title>
        <authorList>
            <person name="Kono N."/>
            <person name="Nakamura H."/>
            <person name="Ohtoshi R."/>
            <person name="Tomita M."/>
            <person name="Numata K."/>
            <person name="Arakawa K."/>
        </authorList>
    </citation>
    <scope>NUCLEOTIDE SEQUENCE [LARGE SCALE GENOMIC DNA]</scope>
</reference>
<evidence type="ECO:0000313" key="2">
    <source>
        <dbReference type="EMBL" id="GBP70936.1"/>
    </source>
</evidence>
<dbReference type="Proteomes" id="UP000299102">
    <property type="component" value="Unassembled WGS sequence"/>
</dbReference>
<dbReference type="AlphaFoldDB" id="A0A4C1Y4V8"/>
<evidence type="ECO:0000256" key="1">
    <source>
        <dbReference type="SAM" id="MobiDB-lite"/>
    </source>
</evidence>
<organism evidence="2 3">
    <name type="scientific">Eumeta variegata</name>
    <name type="common">Bagworm moth</name>
    <name type="synonym">Eumeta japonica</name>
    <dbReference type="NCBI Taxonomy" id="151549"/>
    <lineage>
        <taxon>Eukaryota</taxon>
        <taxon>Metazoa</taxon>
        <taxon>Ecdysozoa</taxon>
        <taxon>Arthropoda</taxon>
        <taxon>Hexapoda</taxon>
        <taxon>Insecta</taxon>
        <taxon>Pterygota</taxon>
        <taxon>Neoptera</taxon>
        <taxon>Endopterygota</taxon>
        <taxon>Lepidoptera</taxon>
        <taxon>Glossata</taxon>
        <taxon>Ditrysia</taxon>
        <taxon>Tineoidea</taxon>
        <taxon>Psychidae</taxon>
        <taxon>Oiketicinae</taxon>
        <taxon>Eumeta</taxon>
    </lineage>
</organism>
<keyword evidence="3" id="KW-1185">Reference proteome</keyword>
<gene>
    <name evidence="2" type="ORF">EVAR_48943_1</name>
</gene>
<dbReference type="EMBL" id="BGZK01001092">
    <property type="protein sequence ID" value="GBP70936.1"/>
    <property type="molecule type" value="Genomic_DNA"/>
</dbReference>
<evidence type="ECO:0000313" key="3">
    <source>
        <dbReference type="Proteomes" id="UP000299102"/>
    </source>
</evidence>